<evidence type="ECO:0000256" key="2">
    <source>
        <dbReference type="ARBA" id="ARBA00023157"/>
    </source>
</evidence>
<feature type="region of interest" description="Disordered" evidence="3">
    <location>
        <begin position="1"/>
        <end position="20"/>
    </location>
</feature>
<dbReference type="RefSeq" id="WP_163663697.1">
    <property type="nucleotide sequence ID" value="NZ_QZCE01000002.1"/>
</dbReference>
<dbReference type="Gene3D" id="2.60.120.200">
    <property type="match status" value="4"/>
</dbReference>
<dbReference type="InterPro" id="IPR008999">
    <property type="entry name" value="Actin-crosslinking"/>
</dbReference>
<name>A0A6M0S5T0_9CYAN</name>
<feature type="domain" description="LamG-like jellyroll fold" evidence="4">
    <location>
        <begin position="409"/>
        <end position="534"/>
    </location>
</feature>
<feature type="region of interest" description="Disordered" evidence="3">
    <location>
        <begin position="584"/>
        <end position="634"/>
    </location>
</feature>
<accession>A0A6M0S5T0</accession>
<dbReference type="PANTHER" id="PTHR42535:SF2">
    <property type="entry name" value="CHROMOSOME UNDETERMINED SCAFFOLD_146, WHOLE GENOME SHOTGUN SEQUENCE"/>
    <property type="match status" value="1"/>
</dbReference>
<keyword evidence="2" id="KW-1015">Disulfide bond</keyword>
<reference evidence="5 6" key="1">
    <citation type="journal article" date="2020" name="Microb. Ecol.">
        <title>Ecogenomics of the Marine Benthic Filamentous Cyanobacterium Adonisia.</title>
        <authorList>
            <person name="Walter J.M."/>
            <person name="Coutinho F.H."/>
            <person name="Leomil L."/>
            <person name="Hargreaves P.I."/>
            <person name="Campeao M.E."/>
            <person name="Vieira V.V."/>
            <person name="Silva B.S."/>
            <person name="Fistarol G.O."/>
            <person name="Salomon P.S."/>
            <person name="Sawabe T."/>
            <person name="Mino S."/>
            <person name="Hosokawa M."/>
            <person name="Miyashita H."/>
            <person name="Maruyama F."/>
            <person name="van Verk M.C."/>
            <person name="Dutilh B.E."/>
            <person name="Thompson C.C."/>
            <person name="Thompson F.L."/>
        </authorList>
    </citation>
    <scope>NUCLEOTIDE SEQUENCE [LARGE SCALE GENOMIC DNA]</scope>
    <source>
        <strain evidence="5 6">CCMR0082</strain>
    </source>
</reference>
<evidence type="ECO:0000313" key="5">
    <source>
        <dbReference type="EMBL" id="NEZ63854.1"/>
    </source>
</evidence>
<dbReference type="CDD" id="cd00257">
    <property type="entry name" value="beta-trefoil_FSCN-like"/>
    <property type="match status" value="1"/>
</dbReference>
<dbReference type="EMBL" id="QZCE01000002">
    <property type="protein sequence ID" value="NEZ63854.1"/>
    <property type="molecule type" value="Genomic_DNA"/>
</dbReference>
<evidence type="ECO:0000259" key="4">
    <source>
        <dbReference type="SMART" id="SM00560"/>
    </source>
</evidence>
<gene>
    <name evidence="5" type="ORF">D0962_13835</name>
</gene>
<feature type="domain" description="LamG-like jellyroll fold" evidence="4">
    <location>
        <begin position="46"/>
        <end position="185"/>
    </location>
</feature>
<dbReference type="Proteomes" id="UP000473574">
    <property type="component" value="Unassembled WGS sequence"/>
</dbReference>
<dbReference type="SUPFAM" id="SSF49899">
    <property type="entry name" value="Concanavalin A-like lectins/glucanases"/>
    <property type="match status" value="4"/>
</dbReference>
<feature type="region of interest" description="Disordered" evidence="3">
    <location>
        <begin position="209"/>
        <end position="228"/>
    </location>
</feature>
<evidence type="ECO:0000256" key="1">
    <source>
        <dbReference type="ARBA" id="ARBA00022729"/>
    </source>
</evidence>
<dbReference type="SUPFAM" id="SSF50405">
    <property type="entry name" value="Actin-crosslinking proteins"/>
    <property type="match status" value="1"/>
</dbReference>
<sequence>MAQVNSSQQPDNTPASNPPALLSVLSFNGQGDCVDLGVQPHFKVQKHLTLELWVWIESQRQWAGLISKIFDTGSTESGYGLLLDGNSGVYFGVKVPRHQMEYLSSGAGTVPLKEWHHIAATYDGECLRVYVDGVEKALQTLADSSIDYVPDNNLRLGMYRDDNETYAFHGSIADVRLWEIARTQAEIQGAMGRRLTGTEAGLVGYWPMAEGSGTTTNDHTTNASHGSISGASWSESALPILSPTEAAESSAQIATVTLPNNSTIKLKSWKGDYLHRPDSAQGVTSWSTGVGNEWIVEAIDNNKIKLKSWKGDYLHRPDSAQGVTTWHTGVGNEWTVEAIDNNKIKLKSWKGDYLHRPDSTQGVTSWSTGVGNEWVLETINTPTSESPQVLQFDGQDDYVAVAIAPWETSTFSIELWAKAATISQRNYSSLFNSWDGATPKGSFQLDILNGSYRFLHSNTQLLFTQVSEEWLHLAVTYDGSTLVTYVNGEIANQRKKALTISFKDYIFGRNRNRECLFKGELSEIRIWNRARTQAEIQADGTCRLTGNEPGLVAYFPISEGVGNTTNGKTTDAKQGNVYGATWTTSSGLPIAAEPPHQPDATTSPDTTNPTGNTTSPDTTSPPAMTTQPNTTTSASRWVLQFDGVDDYVELPPASIPSGNEITFSFWAYGGDALPTSNSIFAAFDAQGTRLLNIHLPWGNGSIYFDCGCVNSTYDRINKQSSPAEFKGKWSHWAFTKNCATGEMKIYLNGDLWHSGSGKTRPIPKAIRAQFGGYTADSYHYQGMLAEVQFWNYARSQTEIQQSMNSALTGTESGLISYYPMQRGAGKTILNKVGDTYDGTMQGAIWLSSAGLAIAPVSVSPPKPMPPNPVTPITTSPAPLSIIESCQPVLKLGQKHQGIAVGSGALSPQGQFTLEAWICPSGITGQQVILADGEALLYLEGGDLKFRANANAKPLASKNAGLTAGNWYHVAVVCSGSQADGTKLYFSGERNDNQLAIGAIASGGSTYLGGHPNLADAKFQGYLTEVRVWRLVRSQAEIKANMSYRLTGQELGLIRYWPLNEGSGAKISDKTTYRAPGDLMGEITYEEVDVPLKLQLEPQERLTRSTGLEDYGYWYREMAKQQKAKTEADPPFLRGRIWR</sequence>
<dbReference type="SMART" id="SM00560">
    <property type="entry name" value="LamGL"/>
    <property type="match status" value="3"/>
</dbReference>
<keyword evidence="1" id="KW-0732">Signal</keyword>
<dbReference type="AlphaFoldDB" id="A0A6M0S5T0"/>
<feature type="compositionally biased region" description="Polar residues" evidence="3">
    <location>
        <begin position="1"/>
        <end position="15"/>
    </location>
</feature>
<feature type="compositionally biased region" description="Polar residues" evidence="3">
    <location>
        <begin position="599"/>
        <end position="634"/>
    </location>
</feature>
<organism evidence="5 6">
    <name type="scientific">Adonisia turfae CCMR0082</name>
    <dbReference type="NCBI Taxonomy" id="2304604"/>
    <lineage>
        <taxon>Bacteria</taxon>
        <taxon>Bacillati</taxon>
        <taxon>Cyanobacteriota</taxon>
        <taxon>Adonisia</taxon>
        <taxon>Adonisia turfae</taxon>
    </lineage>
</organism>
<feature type="domain" description="LamG-like jellyroll fold" evidence="4">
    <location>
        <begin position="909"/>
        <end position="1035"/>
    </location>
</feature>
<dbReference type="Gene3D" id="2.80.10.50">
    <property type="match status" value="1"/>
</dbReference>
<dbReference type="Pfam" id="PF13385">
    <property type="entry name" value="Laminin_G_3"/>
    <property type="match status" value="4"/>
</dbReference>
<protein>
    <submittedName>
        <fullName evidence="5">Cyanobactin biosynthesis PatC/TenC/TruC family protein</fullName>
    </submittedName>
</protein>
<proteinExistence type="predicted"/>
<dbReference type="InterPro" id="IPR031035">
    <property type="entry name" value="PatC_TenC_TruC"/>
</dbReference>
<dbReference type="InterPro" id="IPR013320">
    <property type="entry name" value="ConA-like_dom_sf"/>
</dbReference>
<feature type="compositionally biased region" description="Polar residues" evidence="3">
    <location>
        <begin position="212"/>
        <end position="228"/>
    </location>
</feature>
<dbReference type="NCBIfam" id="TIGR04447">
    <property type="entry name" value="PatC_TenC_TruC"/>
    <property type="match status" value="1"/>
</dbReference>
<dbReference type="InterPro" id="IPR006558">
    <property type="entry name" value="LamG-like"/>
</dbReference>
<evidence type="ECO:0000256" key="3">
    <source>
        <dbReference type="SAM" id="MobiDB-lite"/>
    </source>
</evidence>
<comment type="caution">
    <text evidence="5">The sequence shown here is derived from an EMBL/GenBank/DDBJ whole genome shotgun (WGS) entry which is preliminary data.</text>
</comment>
<evidence type="ECO:0000313" key="6">
    <source>
        <dbReference type="Proteomes" id="UP000473574"/>
    </source>
</evidence>
<dbReference type="PANTHER" id="PTHR42535">
    <property type="entry name" value="OOKINETE PROTEIN, PUTATIVE-RELATED"/>
    <property type="match status" value="1"/>
</dbReference>